<feature type="compositionally biased region" description="Basic and acidic residues" evidence="1">
    <location>
        <begin position="79"/>
        <end position="89"/>
    </location>
</feature>
<evidence type="ECO:0000313" key="3">
    <source>
        <dbReference type="Proteomes" id="UP000799757"/>
    </source>
</evidence>
<proteinExistence type="predicted"/>
<feature type="compositionally biased region" description="Basic and acidic residues" evidence="1">
    <location>
        <begin position="650"/>
        <end position="664"/>
    </location>
</feature>
<dbReference type="Proteomes" id="UP000799757">
    <property type="component" value="Unassembled WGS sequence"/>
</dbReference>
<feature type="compositionally biased region" description="Basic and acidic residues" evidence="1">
    <location>
        <begin position="447"/>
        <end position="459"/>
    </location>
</feature>
<reference evidence="2" key="1">
    <citation type="journal article" date="2020" name="Stud. Mycol.">
        <title>101 Dothideomycetes genomes: a test case for predicting lifestyles and emergence of pathogens.</title>
        <authorList>
            <person name="Haridas S."/>
            <person name="Albert R."/>
            <person name="Binder M."/>
            <person name="Bloem J."/>
            <person name="Labutti K."/>
            <person name="Salamov A."/>
            <person name="Andreopoulos B."/>
            <person name="Baker S."/>
            <person name="Barry K."/>
            <person name="Bills G."/>
            <person name="Bluhm B."/>
            <person name="Cannon C."/>
            <person name="Castanera R."/>
            <person name="Culley D."/>
            <person name="Daum C."/>
            <person name="Ezra D."/>
            <person name="Gonzalez J."/>
            <person name="Henrissat B."/>
            <person name="Kuo A."/>
            <person name="Liang C."/>
            <person name="Lipzen A."/>
            <person name="Lutzoni F."/>
            <person name="Magnuson J."/>
            <person name="Mondo S."/>
            <person name="Nolan M."/>
            <person name="Ohm R."/>
            <person name="Pangilinan J."/>
            <person name="Park H.-J."/>
            <person name="Ramirez L."/>
            <person name="Alfaro M."/>
            <person name="Sun H."/>
            <person name="Tritt A."/>
            <person name="Yoshinaga Y."/>
            <person name="Zwiers L.-H."/>
            <person name="Turgeon B."/>
            <person name="Goodwin S."/>
            <person name="Spatafora J."/>
            <person name="Crous P."/>
            <person name="Grigoriev I."/>
        </authorList>
    </citation>
    <scope>NUCLEOTIDE SEQUENCE</scope>
    <source>
        <strain evidence="2">CBS 109.77</strain>
    </source>
</reference>
<name>A0A6A6WYR6_9PLEO</name>
<feature type="compositionally biased region" description="Basic and acidic residues" evidence="1">
    <location>
        <begin position="60"/>
        <end position="72"/>
    </location>
</feature>
<dbReference type="OrthoDB" id="3801107at2759"/>
<dbReference type="Gene3D" id="4.10.1000.40">
    <property type="match status" value="1"/>
</dbReference>
<sequence length="684" mass="77485">MAHNPDHGALLDPPLSPMSTRPNGTPHVGSGEYGQQPLDGGPQRPSYSFSERMSITSNKLFDDVAPPREHPSIKRRRSSKDPESSEKVQKVYHSDYAKLIFRQPTFQRPSRDEKIQRSTLREHEHLARQTKFPLSPTSPMLQCSPTATSPMQYNIDASFNNMSMKEPVYYDVVGMEPEGHPLLDDYHDVDYHNILLNPQQHAQEIERAIQLSQKRICNAPPWYSDLPWDEMDDISFEELIIYFPNHVVRWPFLALGLRKLGWDRLFFRTARLINLARGSHYRPNRQNKHTETLPIMLKVEAAIQEIDARYTLSDHHRWDYQITMDWIWEHRKTNPKCFVREGHGTVTFAEITHYVHRHAFEDRPFSRRVRRAHISPHLNINYPSSEPATNYWHFQRYLPEQQSHKSSPGTTSIEEDTGAFADGEETDVDTAPGIYPWGPNCKRSNRGAREKSHAADLEKQGSQPKQKMDGDRRDPENTPCRHDLDCKKRNCRYRHTNRGANPGAQPGEPPQREKLQRHGNPQQEPPPSNLKRKKPCSFNGRCRNTRCPFGHPAPAAPPGASASSDETCPYDAQCTDAKCHRSHGSPARTRSGNGEQWKKGAGGRDGGNREKSGNYEGRDGRSGKRCGRGGYVGSGAANGEESVIRKGRRGKDGRGGERGVERGGRGPAAAPAPTRPVVDEGEML</sequence>
<feature type="compositionally biased region" description="Basic and acidic residues" evidence="1">
    <location>
        <begin position="606"/>
        <end position="622"/>
    </location>
</feature>
<evidence type="ECO:0008006" key="4">
    <source>
        <dbReference type="Google" id="ProtNLM"/>
    </source>
</evidence>
<feature type="compositionally biased region" description="Basic and acidic residues" evidence="1">
    <location>
        <begin position="466"/>
        <end position="481"/>
    </location>
</feature>
<dbReference type="EMBL" id="MU002152">
    <property type="protein sequence ID" value="KAF2789232.1"/>
    <property type="molecule type" value="Genomic_DNA"/>
</dbReference>
<accession>A0A6A6WYR6</accession>
<keyword evidence="3" id="KW-1185">Reference proteome</keyword>
<protein>
    <recommendedName>
        <fullName evidence="4">C3H1-type domain-containing protein</fullName>
    </recommendedName>
</protein>
<feature type="region of interest" description="Disordered" evidence="1">
    <location>
        <begin position="423"/>
        <end position="481"/>
    </location>
</feature>
<evidence type="ECO:0000256" key="1">
    <source>
        <dbReference type="SAM" id="MobiDB-lite"/>
    </source>
</evidence>
<feature type="compositionally biased region" description="Polar residues" evidence="1">
    <location>
        <begin position="45"/>
        <end position="59"/>
    </location>
</feature>
<feature type="region of interest" description="Disordered" evidence="1">
    <location>
        <begin position="1"/>
        <end position="89"/>
    </location>
</feature>
<evidence type="ECO:0000313" key="2">
    <source>
        <dbReference type="EMBL" id="KAF2789232.1"/>
    </source>
</evidence>
<organism evidence="2 3">
    <name type="scientific">Melanomma pulvis-pyrius CBS 109.77</name>
    <dbReference type="NCBI Taxonomy" id="1314802"/>
    <lineage>
        <taxon>Eukaryota</taxon>
        <taxon>Fungi</taxon>
        <taxon>Dikarya</taxon>
        <taxon>Ascomycota</taxon>
        <taxon>Pezizomycotina</taxon>
        <taxon>Dothideomycetes</taxon>
        <taxon>Pleosporomycetidae</taxon>
        <taxon>Pleosporales</taxon>
        <taxon>Melanommataceae</taxon>
        <taxon>Melanomma</taxon>
    </lineage>
</organism>
<feature type="region of interest" description="Disordered" evidence="1">
    <location>
        <begin position="494"/>
        <end position="684"/>
    </location>
</feature>
<dbReference type="AlphaFoldDB" id="A0A6A6WYR6"/>
<gene>
    <name evidence="2" type="ORF">K505DRAFT_378347</name>
</gene>